<keyword evidence="3" id="KW-1185">Reference proteome</keyword>
<organism evidence="2 3">
    <name type="scientific">Candidula unifasciata</name>
    <dbReference type="NCBI Taxonomy" id="100452"/>
    <lineage>
        <taxon>Eukaryota</taxon>
        <taxon>Metazoa</taxon>
        <taxon>Spiralia</taxon>
        <taxon>Lophotrochozoa</taxon>
        <taxon>Mollusca</taxon>
        <taxon>Gastropoda</taxon>
        <taxon>Heterobranchia</taxon>
        <taxon>Euthyneura</taxon>
        <taxon>Panpulmonata</taxon>
        <taxon>Eupulmonata</taxon>
        <taxon>Stylommatophora</taxon>
        <taxon>Helicina</taxon>
        <taxon>Helicoidea</taxon>
        <taxon>Geomitridae</taxon>
        <taxon>Candidula</taxon>
    </lineage>
</organism>
<reference evidence="2" key="1">
    <citation type="submission" date="2021-04" db="EMBL/GenBank/DDBJ databases">
        <authorList>
            <consortium name="Molecular Ecology Group"/>
        </authorList>
    </citation>
    <scope>NUCLEOTIDE SEQUENCE</scope>
</reference>
<evidence type="ECO:0000313" key="2">
    <source>
        <dbReference type="EMBL" id="CAG5124085.1"/>
    </source>
</evidence>
<evidence type="ECO:0000313" key="3">
    <source>
        <dbReference type="Proteomes" id="UP000678393"/>
    </source>
</evidence>
<dbReference type="AlphaFoldDB" id="A0A8S3Z810"/>
<gene>
    <name evidence="2" type="ORF">CUNI_LOCUS9643</name>
</gene>
<dbReference type="Proteomes" id="UP000678393">
    <property type="component" value="Unassembled WGS sequence"/>
</dbReference>
<name>A0A8S3Z810_9EUPU</name>
<comment type="caution">
    <text evidence="2">The sequence shown here is derived from an EMBL/GenBank/DDBJ whole genome shotgun (WGS) entry which is preliminary data.</text>
</comment>
<feature type="non-terminal residue" evidence="2">
    <location>
        <position position="1"/>
    </location>
</feature>
<accession>A0A8S3Z810</accession>
<proteinExistence type="predicted"/>
<evidence type="ECO:0000256" key="1">
    <source>
        <dbReference type="SAM" id="MobiDB-lite"/>
    </source>
</evidence>
<protein>
    <submittedName>
        <fullName evidence="2">Uncharacterized protein</fullName>
    </submittedName>
</protein>
<sequence>LQRQRQRVGSSPPPSSLPPRGEAVPAPPSNSHLILAGGEGYVDFRLGVGDDSDATATTAGAVEDSSEDASKVMTLTRSDSSHIIVWQVTQE</sequence>
<feature type="region of interest" description="Disordered" evidence="1">
    <location>
        <begin position="1"/>
        <end position="35"/>
    </location>
</feature>
<dbReference type="EMBL" id="CAJHNH020001691">
    <property type="protein sequence ID" value="CAG5124085.1"/>
    <property type="molecule type" value="Genomic_DNA"/>
</dbReference>